<keyword evidence="3" id="KW-1185">Reference proteome</keyword>
<gene>
    <name evidence="2" type="ORF">URODEC1_LOCUS108559</name>
</gene>
<dbReference type="InterPro" id="IPR005174">
    <property type="entry name" value="KIB1-4_b-propeller"/>
</dbReference>
<evidence type="ECO:0000313" key="3">
    <source>
        <dbReference type="Proteomes" id="UP001497457"/>
    </source>
</evidence>
<evidence type="ECO:0000313" key="2">
    <source>
        <dbReference type="EMBL" id="CAL5081298.1"/>
    </source>
</evidence>
<dbReference type="PANTHER" id="PTHR33127:SF75">
    <property type="entry name" value="DUF295 DOMAIN-CONTAINING PROTEIN"/>
    <property type="match status" value="1"/>
</dbReference>
<dbReference type="EMBL" id="OZ075117">
    <property type="protein sequence ID" value="CAL5081298.1"/>
    <property type="molecule type" value="Genomic_DNA"/>
</dbReference>
<reference evidence="2" key="1">
    <citation type="submission" date="2024-10" db="EMBL/GenBank/DDBJ databases">
        <authorList>
            <person name="Ryan C."/>
        </authorList>
    </citation>
    <scope>NUCLEOTIDE SEQUENCE [LARGE SCALE GENOMIC DNA]</scope>
</reference>
<organism evidence="2 3">
    <name type="scientific">Urochloa decumbens</name>
    <dbReference type="NCBI Taxonomy" id="240449"/>
    <lineage>
        <taxon>Eukaryota</taxon>
        <taxon>Viridiplantae</taxon>
        <taxon>Streptophyta</taxon>
        <taxon>Embryophyta</taxon>
        <taxon>Tracheophyta</taxon>
        <taxon>Spermatophyta</taxon>
        <taxon>Magnoliopsida</taxon>
        <taxon>Liliopsida</taxon>
        <taxon>Poales</taxon>
        <taxon>Poaceae</taxon>
        <taxon>PACMAD clade</taxon>
        <taxon>Panicoideae</taxon>
        <taxon>Panicodae</taxon>
        <taxon>Paniceae</taxon>
        <taxon>Melinidinae</taxon>
        <taxon>Urochloa</taxon>
    </lineage>
</organism>
<dbReference type="Pfam" id="PF03478">
    <property type="entry name" value="Beta-prop_KIB1-4"/>
    <property type="match status" value="1"/>
</dbReference>
<proteinExistence type="predicted"/>
<name>A0ABC9FSA3_9POAL</name>
<accession>A0ABC9FSA3</accession>
<sequence>MDPLDPSLAPLLLFGPAHGGAEAREEKTAAADDAMFVYSIPKRQLLPPAAGLGFLNSNNVQWITPQGWVLTLDPSTRDAALRDPFTSHTVCLPQDRESLLPTTTEDTRCLLSTRQPTGPGCVVLVIHLKCPVLWHCSIPAEGSGGGISSSWSRHEYPHELIAGDRGIAMWVVGMLTAARGKFYTCVFADDYKLLTLELSPAAGPVFSTAARAVPTPWLPGCFRVRVVESCEDLYAVRFSLDPVRGREVEDIYVYKLVMSSAENAWVKVDELGDGRVFFLGKGDFGASMAADGELGLEANCIYFTNENDKGLYVYDMKQGSIILHNPGPDIPDSTEPMLLMHQWR</sequence>
<evidence type="ECO:0000259" key="1">
    <source>
        <dbReference type="Pfam" id="PF03478"/>
    </source>
</evidence>
<dbReference type="AlphaFoldDB" id="A0ABC9FSA3"/>
<dbReference type="Proteomes" id="UP001497457">
    <property type="component" value="Chromosome 7b"/>
</dbReference>
<dbReference type="PANTHER" id="PTHR33127">
    <property type="entry name" value="TRANSMEMBRANE PROTEIN"/>
    <property type="match status" value="1"/>
</dbReference>
<protein>
    <recommendedName>
        <fullName evidence="1">KIB1-4 beta-propeller domain-containing protein</fullName>
    </recommendedName>
</protein>
<feature type="domain" description="KIB1-4 beta-propeller" evidence="1">
    <location>
        <begin position="65"/>
        <end position="315"/>
    </location>
</feature>